<keyword evidence="3" id="KW-1185">Reference proteome</keyword>
<dbReference type="SUPFAM" id="SSF160369">
    <property type="entry name" value="Ribosomal protein L10-like"/>
    <property type="match status" value="1"/>
</dbReference>
<reference evidence="3" key="1">
    <citation type="journal article" date="2018" name="Nat. Microbiol.">
        <title>Leveraging single-cell genomics to expand the fungal tree of life.</title>
        <authorList>
            <person name="Ahrendt S.R."/>
            <person name="Quandt C.A."/>
            <person name="Ciobanu D."/>
            <person name="Clum A."/>
            <person name="Salamov A."/>
            <person name="Andreopoulos B."/>
            <person name="Cheng J.F."/>
            <person name="Woyke T."/>
            <person name="Pelin A."/>
            <person name="Henrissat B."/>
            <person name="Reynolds N.K."/>
            <person name="Benny G.L."/>
            <person name="Smith M.E."/>
            <person name="James T.Y."/>
            <person name="Grigoriev I.V."/>
        </authorList>
    </citation>
    <scope>NUCLEOTIDE SEQUENCE [LARGE SCALE GENOMIC DNA]</scope>
    <source>
        <strain evidence="3">RSA 1356</strain>
    </source>
</reference>
<dbReference type="OrthoDB" id="360689at2759"/>
<gene>
    <name evidence="2" type="ORF">THASP1DRAFT_17137</name>
</gene>
<proteinExistence type="inferred from homology"/>
<organism evidence="2 3">
    <name type="scientific">Thamnocephalis sphaerospora</name>
    <dbReference type="NCBI Taxonomy" id="78915"/>
    <lineage>
        <taxon>Eukaryota</taxon>
        <taxon>Fungi</taxon>
        <taxon>Fungi incertae sedis</taxon>
        <taxon>Zoopagomycota</taxon>
        <taxon>Zoopagomycotina</taxon>
        <taxon>Zoopagomycetes</taxon>
        <taxon>Zoopagales</taxon>
        <taxon>Sigmoideomycetaceae</taxon>
        <taxon>Thamnocephalis</taxon>
    </lineage>
</organism>
<protein>
    <recommendedName>
        <fullName evidence="4">50S ribosomal protein L10</fullName>
    </recommendedName>
</protein>
<dbReference type="Proteomes" id="UP000271241">
    <property type="component" value="Unassembled WGS sequence"/>
</dbReference>
<dbReference type="STRING" id="78915.A0A4V1IWF6"/>
<evidence type="ECO:0008006" key="4">
    <source>
        <dbReference type="Google" id="ProtNLM"/>
    </source>
</evidence>
<name>A0A4V1IWF6_9FUNG</name>
<dbReference type="PANTHER" id="PTHR11560">
    <property type="entry name" value="39S RIBOSOMAL PROTEIN L10, MITOCHONDRIAL"/>
    <property type="match status" value="1"/>
</dbReference>
<dbReference type="InterPro" id="IPR047865">
    <property type="entry name" value="Ribosomal_uL10_bac_type"/>
</dbReference>
<dbReference type="AlphaFoldDB" id="A0A4V1IWF6"/>
<dbReference type="Gene3D" id="3.30.70.1730">
    <property type="match status" value="1"/>
</dbReference>
<sequence>MAFPPRRPGQPFPERKAFLHQRYRDLTRADSTTAAGGLLVLQHNNVTAAEMVTIRRDLGAAFAGAAAVPAIEIVRTGLLRAALPRGDSYAPMRAWLCGPTCIVRLAAVAESGQTVVAEPADIKRVLTVLQRHRKLMLLGGRFDQHWLTATGIREAAELPSIDMLRAQLVALLETPAQQLRAVLDRIPGDLARTLDGHRANLEKAESA</sequence>
<evidence type="ECO:0000313" key="3">
    <source>
        <dbReference type="Proteomes" id="UP000271241"/>
    </source>
</evidence>
<dbReference type="InterPro" id="IPR043141">
    <property type="entry name" value="Ribosomal_uL10-like_sf"/>
</dbReference>
<comment type="similarity">
    <text evidence="1">Belongs to the universal ribosomal protein uL10 family.</text>
</comment>
<dbReference type="EMBL" id="KZ992727">
    <property type="protein sequence ID" value="RKP07389.1"/>
    <property type="molecule type" value="Genomic_DNA"/>
</dbReference>
<evidence type="ECO:0000313" key="2">
    <source>
        <dbReference type="EMBL" id="RKP07389.1"/>
    </source>
</evidence>
<evidence type="ECO:0000256" key="1">
    <source>
        <dbReference type="ARBA" id="ARBA00008889"/>
    </source>
</evidence>
<accession>A0A4V1IWF6</accession>